<sequence length="136" mass="16658">MRQLEQGCFPDVTSPNRCSAFFTWDKYQKRWTLVQFLRNICQQQLILNATPIWNYQQRFREISSYFVDNFLDFVIRKVNQDWFQTQFIVRAVQCWGKFEKVQNLQKNNWILNINPRPCKTAERVRLIVLSVKRLRY</sequence>
<accession>A0A5J4U3V7</accession>
<dbReference type="EMBL" id="SNRW01021019">
    <property type="protein sequence ID" value="KAA6364953.1"/>
    <property type="molecule type" value="Genomic_DNA"/>
</dbReference>
<dbReference type="Proteomes" id="UP000324800">
    <property type="component" value="Unassembled WGS sequence"/>
</dbReference>
<name>A0A5J4U3V7_9EUKA</name>
<reference evidence="1 2" key="1">
    <citation type="submission" date="2019-03" db="EMBL/GenBank/DDBJ databases">
        <title>Single cell metagenomics reveals metabolic interactions within the superorganism composed of flagellate Streblomastix strix and complex community of Bacteroidetes bacteria on its surface.</title>
        <authorList>
            <person name="Treitli S.C."/>
            <person name="Kolisko M."/>
            <person name="Husnik F."/>
            <person name="Keeling P."/>
            <person name="Hampl V."/>
        </authorList>
    </citation>
    <scope>NUCLEOTIDE SEQUENCE [LARGE SCALE GENOMIC DNA]</scope>
    <source>
        <strain evidence="1">ST1C</strain>
    </source>
</reference>
<evidence type="ECO:0000313" key="2">
    <source>
        <dbReference type="Proteomes" id="UP000324800"/>
    </source>
</evidence>
<protein>
    <submittedName>
        <fullName evidence="1">Uncharacterized protein</fullName>
    </submittedName>
</protein>
<comment type="caution">
    <text evidence="1">The sequence shown here is derived from an EMBL/GenBank/DDBJ whole genome shotgun (WGS) entry which is preliminary data.</text>
</comment>
<organism evidence="1 2">
    <name type="scientific">Streblomastix strix</name>
    <dbReference type="NCBI Taxonomy" id="222440"/>
    <lineage>
        <taxon>Eukaryota</taxon>
        <taxon>Metamonada</taxon>
        <taxon>Preaxostyla</taxon>
        <taxon>Oxymonadida</taxon>
        <taxon>Streblomastigidae</taxon>
        <taxon>Streblomastix</taxon>
    </lineage>
</organism>
<gene>
    <name evidence="1" type="ORF">EZS28_039520</name>
</gene>
<proteinExistence type="predicted"/>
<dbReference type="AlphaFoldDB" id="A0A5J4U3V7"/>
<evidence type="ECO:0000313" key="1">
    <source>
        <dbReference type="EMBL" id="KAA6364953.1"/>
    </source>
</evidence>